<name>A0A1H9XIM0_9MICO</name>
<dbReference type="InterPro" id="IPR002645">
    <property type="entry name" value="STAS_dom"/>
</dbReference>
<feature type="transmembrane region" description="Helical" evidence="5">
    <location>
        <begin position="52"/>
        <end position="73"/>
    </location>
</feature>
<evidence type="ECO:0000256" key="1">
    <source>
        <dbReference type="ARBA" id="ARBA00004141"/>
    </source>
</evidence>
<organism evidence="7 8">
    <name type="scientific">Pedococcus cremeus</name>
    <dbReference type="NCBI Taxonomy" id="587636"/>
    <lineage>
        <taxon>Bacteria</taxon>
        <taxon>Bacillati</taxon>
        <taxon>Actinomycetota</taxon>
        <taxon>Actinomycetes</taxon>
        <taxon>Micrococcales</taxon>
        <taxon>Intrasporangiaceae</taxon>
        <taxon>Pedococcus</taxon>
    </lineage>
</organism>
<dbReference type="EMBL" id="FOHB01000008">
    <property type="protein sequence ID" value="SES46036.1"/>
    <property type="molecule type" value="Genomic_DNA"/>
</dbReference>
<dbReference type="InterPro" id="IPR011547">
    <property type="entry name" value="SLC26A/SulP_dom"/>
</dbReference>
<gene>
    <name evidence="7" type="ORF">SAMN05216199_3887</name>
</gene>
<evidence type="ECO:0000256" key="4">
    <source>
        <dbReference type="ARBA" id="ARBA00023136"/>
    </source>
</evidence>
<dbReference type="PANTHER" id="PTHR11814">
    <property type="entry name" value="SULFATE TRANSPORTER"/>
    <property type="match status" value="1"/>
</dbReference>
<evidence type="ECO:0000313" key="8">
    <source>
        <dbReference type="Proteomes" id="UP000199019"/>
    </source>
</evidence>
<dbReference type="Proteomes" id="UP000199019">
    <property type="component" value="Unassembled WGS sequence"/>
</dbReference>
<evidence type="ECO:0000259" key="6">
    <source>
        <dbReference type="PROSITE" id="PS50801"/>
    </source>
</evidence>
<evidence type="ECO:0000256" key="5">
    <source>
        <dbReference type="SAM" id="Phobius"/>
    </source>
</evidence>
<dbReference type="RefSeq" id="WP_091761818.1">
    <property type="nucleotide sequence ID" value="NZ_FOHB01000008.1"/>
</dbReference>
<feature type="transmembrane region" description="Helical" evidence="5">
    <location>
        <begin position="85"/>
        <end position="105"/>
    </location>
</feature>
<feature type="domain" description="STAS" evidence="6">
    <location>
        <begin position="447"/>
        <end position="537"/>
    </location>
</feature>
<accession>A0A1H9XIM0</accession>
<reference evidence="8" key="1">
    <citation type="submission" date="2016-10" db="EMBL/GenBank/DDBJ databases">
        <authorList>
            <person name="Varghese N."/>
            <person name="Submissions S."/>
        </authorList>
    </citation>
    <scope>NUCLEOTIDE SEQUENCE [LARGE SCALE GENOMIC DNA]</scope>
    <source>
        <strain evidence="8">CGMCC 1.6963</strain>
    </source>
</reference>
<dbReference type="AlphaFoldDB" id="A0A1H9XIM0"/>
<dbReference type="PROSITE" id="PS50801">
    <property type="entry name" value="STAS"/>
    <property type="match status" value="1"/>
</dbReference>
<feature type="transmembrane region" description="Helical" evidence="5">
    <location>
        <begin position="143"/>
        <end position="162"/>
    </location>
</feature>
<keyword evidence="4 5" id="KW-0472">Membrane</keyword>
<sequence>MTDPKQTADTRRSHPLLNGLRSWVRSIKPDRKDFGKDVVAGLPGAISSVPDGMASAVLIGVNPVYGLYASIAGPVAGGLTSSTRLMVITTTTAAAIAAGSAVSGFDAEQRPGALFLLTFLAGLVMVGAGLLKLGRYTRFVSHSVMTGFLTGVAVNIICGQLGDLTGVSPEGANSLAKALDVITHPSSIEVAAMLAGLGALGILFGLARTRLSTMSALVALILPTLAVALAGATAVVRVADSGDIPRSLPMPSLPDLSLISVDLVLNACAIAVIILVQGAGVSEAAPNGDGRPSNMNQDFAAEGIGNLASGLFSGQPVGGSVGQTALNVSVGARTRWAAIWSGLWMVVILVLFAGLVGKVAMPTLAAVLIFAAVGSLRLGVLAAIWRTGRLSQIALTATFVATLFLPVAVAVGVGVAISLLLQLNREAMDLTVVELIPRDDGRFEEQPAPKSLRSDQVTVLDVYGSLLFAGARTLQARLPEVGHAQRPAVVLRLRGRTSLGATFFRILATYAEQIGASGGRLYLSGLDSDMAALLARTVPVTAEPPERVFGATPVIGEATWAALHEAQAWVVKSKN</sequence>
<evidence type="ECO:0000256" key="2">
    <source>
        <dbReference type="ARBA" id="ARBA00022692"/>
    </source>
</evidence>
<keyword evidence="8" id="KW-1185">Reference proteome</keyword>
<protein>
    <submittedName>
        <fullName evidence="7">Sulfate permease, SulP family</fullName>
    </submittedName>
</protein>
<keyword evidence="2 5" id="KW-0812">Transmembrane</keyword>
<feature type="transmembrane region" description="Helical" evidence="5">
    <location>
        <begin position="363"/>
        <end position="385"/>
    </location>
</feature>
<keyword evidence="3 5" id="KW-1133">Transmembrane helix</keyword>
<dbReference type="GO" id="GO:0055085">
    <property type="term" value="P:transmembrane transport"/>
    <property type="evidence" value="ECO:0007669"/>
    <property type="project" value="InterPro"/>
</dbReference>
<dbReference type="OrthoDB" id="9771198at2"/>
<feature type="transmembrane region" description="Helical" evidence="5">
    <location>
        <begin position="256"/>
        <end position="276"/>
    </location>
</feature>
<evidence type="ECO:0000256" key="3">
    <source>
        <dbReference type="ARBA" id="ARBA00022989"/>
    </source>
</evidence>
<feature type="transmembrane region" description="Helical" evidence="5">
    <location>
        <begin position="336"/>
        <end position="357"/>
    </location>
</feature>
<proteinExistence type="predicted"/>
<feature type="transmembrane region" description="Helical" evidence="5">
    <location>
        <begin position="111"/>
        <end position="131"/>
    </location>
</feature>
<dbReference type="GO" id="GO:0016020">
    <property type="term" value="C:membrane"/>
    <property type="evidence" value="ECO:0007669"/>
    <property type="project" value="UniProtKB-SubCell"/>
</dbReference>
<feature type="transmembrane region" description="Helical" evidence="5">
    <location>
        <begin position="397"/>
        <end position="421"/>
    </location>
</feature>
<dbReference type="Pfam" id="PF00916">
    <property type="entry name" value="Sulfate_transp"/>
    <property type="match status" value="1"/>
</dbReference>
<dbReference type="InterPro" id="IPR001902">
    <property type="entry name" value="SLC26A/SulP_fam"/>
</dbReference>
<comment type="subcellular location">
    <subcellularLocation>
        <location evidence="1">Membrane</location>
        <topology evidence="1">Multi-pass membrane protein</topology>
    </subcellularLocation>
</comment>
<feature type="transmembrane region" description="Helical" evidence="5">
    <location>
        <begin position="182"/>
        <end position="204"/>
    </location>
</feature>
<dbReference type="STRING" id="587636.SAMN05216199_3887"/>
<dbReference type="InterPro" id="IPR036513">
    <property type="entry name" value="STAS_dom_sf"/>
</dbReference>
<dbReference type="SUPFAM" id="SSF52091">
    <property type="entry name" value="SpoIIaa-like"/>
    <property type="match status" value="1"/>
</dbReference>
<dbReference type="Gene3D" id="3.30.750.24">
    <property type="entry name" value="STAS domain"/>
    <property type="match status" value="1"/>
</dbReference>
<evidence type="ECO:0000313" key="7">
    <source>
        <dbReference type="EMBL" id="SES46036.1"/>
    </source>
</evidence>
<feature type="transmembrane region" description="Helical" evidence="5">
    <location>
        <begin position="216"/>
        <end position="236"/>
    </location>
</feature>